<comment type="caution">
    <text evidence="1">The sequence shown here is derived from an EMBL/GenBank/DDBJ whole genome shotgun (WGS) entry which is preliminary data.</text>
</comment>
<protein>
    <submittedName>
        <fullName evidence="1">Uncharacterized protein</fullName>
    </submittedName>
</protein>
<sequence length="75" mass="8337">MTHPFHPLSGRDFEFVVHRRNWGEDRVYCRDEDGGLFSLPAAWTDVAGADPFVVAADGRCPFTADGLALGKMIDR</sequence>
<reference evidence="1 2" key="1">
    <citation type="submission" date="2021-01" db="EMBL/GenBank/DDBJ databases">
        <title>Whole genome shotgun sequence of Planotetraspora mira NBRC 15435.</title>
        <authorList>
            <person name="Komaki H."/>
            <person name="Tamura T."/>
        </authorList>
    </citation>
    <scope>NUCLEOTIDE SEQUENCE [LARGE SCALE GENOMIC DNA]</scope>
    <source>
        <strain evidence="1 2">NBRC 15435</strain>
    </source>
</reference>
<evidence type="ECO:0000313" key="2">
    <source>
        <dbReference type="Proteomes" id="UP000650628"/>
    </source>
</evidence>
<dbReference type="Proteomes" id="UP000650628">
    <property type="component" value="Unassembled WGS sequence"/>
</dbReference>
<organism evidence="1 2">
    <name type="scientific">Planotetraspora mira</name>
    <dbReference type="NCBI Taxonomy" id="58121"/>
    <lineage>
        <taxon>Bacteria</taxon>
        <taxon>Bacillati</taxon>
        <taxon>Actinomycetota</taxon>
        <taxon>Actinomycetes</taxon>
        <taxon>Streptosporangiales</taxon>
        <taxon>Streptosporangiaceae</taxon>
        <taxon>Planotetraspora</taxon>
    </lineage>
</organism>
<name>A0A8J3TYI6_9ACTN</name>
<dbReference type="EMBL" id="BOOO01000064">
    <property type="protein sequence ID" value="GII34914.1"/>
    <property type="molecule type" value="Genomic_DNA"/>
</dbReference>
<keyword evidence="2" id="KW-1185">Reference proteome</keyword>
<dbReference type="InterPro" id="IPR035315">
    <property type="entry name" value="DUF5372"/>
</dbReference>
<proteinExistence type="predicted"/>
<dbReference type="AlphaFoldDB" id="A0A8J3TYI6"/>
<dbReference type="Pfam" id="PF17342">
    <property type="entry name" value="DUF5372"/>
    <property type="match status" value="1"/>
</dbReference>
<evidence type="ECO:0000313" key="1">
    <source>
        <dbReference type="EMBL" id="GII34914.1"/>
    </source>
</evidence>
<accession>A0A8J3TYI6</accession>
<gene>
    <name evidence="1" type="ORF">Pmi06nite_83560</name>
</gene>
<dbReference type="RefSeq" id="WP_203958682.1">
    <property type="nucleotide sequence ID" value="NZ_BOOO01000064.1"/>
</dbReference>